<comment type="caution">
    <text evidence="4">The sequence shown here is derived from an EMBL/GenBank/DDBJ whole genome shotgun (WGS) entry which is preliminary data.</text>
</comment>
<dbReference type="PANTHER" id="PTHR33124">
    <property type="entry name" value="TRANSCRIPTION FACTOR IBH1-LIKE 1"/>
    <property type="match status" value="1"/>
</dbReference>
<dbReference type="PANTHER" id="PTHR33124:SF40">
    <property type="entry name" value="TRANSCRIPTION FACTOR IBH1"/>
    <property type="match status" value="1"/>
</dbReference>
<keyword evidence="1" id="KW-0805">Transcription regulation</keyword>
<evidence type="ECO:0000259" key="3">
    <source>
        <dbReference type="Pfam" id="PF26576"/>
    </source>
</evidence>
<reference evidence="4" key="2">
    <citation type="journal article" date="2024" name="Plant">
        <title>Genomic evolution and insights into agronomic trait innovations of Sesamum species.</title>
        <authorList>
            <person name="Miao H."/>
            <person name="Wang L."/>
            <person name="Qu L."/>
            <person name="Liu H."/>
            <person name="Sun Y."/>
            <person name="Le M."/>
            <person name="Wang Q."/>
            <person name="Wei S."/>
            <person name="Zheng Y."/>
            <person name="Lin W."/>
            <person name="Duan Y."/>
            <person name="Cao H."/>
            <person name="Xiong S."/>
            <person name="Wang X."/>
            <person name="Wei L."/>
            <person name="Li C."/>
            <person name="Ma Q."/>
            <person name="Ju M."/>
            <person name="Zhao R."/>
            <person name="Li G."/>
            <person name="Mu C."/>
            <person name="Tian Q."/>
            <person name="Mei H."/>
            <person name="Zhang T."/>
            <person name="Gao T."/>
            <person name="Zhang H."/>
        </authorList>
    </citation>
    <scope>NUCLEOTIDE SEQUENCE</scope>
    <source>
        <strain evidence="4">3651</strain>
    </source>
</reference>
<gene>
    <name evidence="4" type="ORF">Salat_0431400</name>
</gene>
<dbReference type="Pfam" id="PF26576">
    <property type="entry name" value="IBH1_N"/>
    <property type="match status" value="1"/>
</dbReference>
<evidence type="ECO:0000313" key="4">
    <source>
        <dbReference type="EMBL" id="KAK4440965.1"/>
    </source>
</evidence>
<keyword evidence="5" id="KW-1185">Reference proteome</keyword>
<feature type="domain" description="IBH1-like N-terminal" evidence="3">
    <location>
        <begin position="14"/>
        <end position="87"/>
    </location>
</feature>
<proteinExistence type="predicted"/>
<name>A0AAE1Z284_9LAMI</name>
<dbReference type="InterPro" id="IPR044660">
    <property type="entry name" value="IBH1-like"/>
</dbReference>
<reference evidence="4" key="1">
    <citation type="submission" date="2020-06" db="EMBL/GenBank/DDBJ databases">
        <authorList>
            <person name="Li T."/>
            <person name="Hu X."/>
            <person name="Zhang T."/>
            <person name="Song X."/>
            <person name="Zhang H."/>
            <person name="Dai N."/>
            <person name="Sheng W."/>
            <person name="Hou X."/>
            <person name="Wei L."/>
        </authorList>
    </citation>
    <scope>NUCLEOTIDE SEQUENCE</scope>
    <source>
        <strain evidence="4">3651</strain>
        <tissue evidence="4">Leaf</tissue>
    </source>
</reference>
<evidence type="ECO:0000313" key="5">
    <source>
        <dbReference type="Proteomes" id="UP001293254"/>
    </source>
</evidence>
<dbReference type="AlphaFoldDB" id="A0AAE1Z284"/>
<organism evidence="4 5">
    <name type="scientific">Sesamum alatum</name>
    <dbReference type="NCBI Taxonomy" id="300844"/>
    <lineage>
        <taxon>Eukaryota</taxon>
        <taxon>Viridiplantae</taxon>
        <taxon>Streptophyta</taxon>
        <taxon>Embryophyta</taxon>
        <taxon>Tracheophyta</taxon>
        <taxon>Spermatophyta</taxon>
        <taxon>Magnoliopsida</taxon>
        <taxon>eudicotyledons</taxon>
        <taxon>Gunneridae</taxon>
        <taxon>Pentapetalae</taxon>
        <taxon>asterids</taxon>
        <taxon>lamiids</taxon>
        <taxon>Lamiales</taxon>
        <taxon>Pedaliaceae</taxon>
        <taxon>Sesamum</taxon>
    </lineage>
</organism>
<dbReference type="GO" id="GO:0006355">
    <property type="term" value="P:regulation of DNA-templated transcription"/>
    <property type="evidence" value="ECO:0007669"/>
    <property type="project" value="InterPro"/>
</dbReference>
<sequence length="162" mass="18212">MKTANCKNPHTNPTSIKTRFALRFLRAINNLNNNNNSTTPPLNSHSAAADKRKRCRAIRAAAYASMASAVGPNKAWSRAVLRKIRNRMKETIKKSTRAGTATVRESNPRNELSFGQENELRELVPGGEAMDFCRLLNETGHYIQCLRAQVQVMRKILHYSST</sequence>
<evidence type="ECO:0000256" key="2">
    <source>
        <dbReference type="ARBA" id="ARBA00023163"/>
    </source>
</evidence>
<keyword evidence="2" id="KW-0804">Transcription</keyword>
<dbReference type="InterPro" id="IPR059002">
    <property type="entry name" value="IBH1_N"/>
</dbReference>
<dbReference type="Proteomes" id="UP001293254">
    <property type="component" value="Unassembled WGS sequence"/>
</dbReference>
<protein>
    <recommendedName>
        <fullName evidence="3">IBH1-like N-terminal domain-containing protein</fullName>
    </recommendedName>
</protein>
<evidence type="ECO:0000256" key="1">
    <source>
        <dbReference type="ARBA" id="ARBA00023015"/>
    </source>
</evidence>
<accession>A0AAE1Z284</accession>
<dbReference type="EMBL" id="JACGWO010000001">
    <property type="protein sequence ID" value="KAK4440965.1"/>
    <property type="molecule type" value="Genomic_DNA"/>
</dbReference>